<keyword evidence="3" id="KW-0560">Oxidoreductase</keyword>
<dbReference type="InterPro" id="IPR019921">
    <property type="entry name" value="Lucif-like_OxRdtase_Rv2161c"/>
</dbReference>
<dbReference type="Pfam" id="PF00296">
    <property type="entry name" value="Bac_luciferase"/>
    <property type="match status" value="1"/>
</dbReference>
<keyword evidence="1" id="KW-0285">Flavoprotein</keyword>
<evidence type="ECO:0000259" key="5">
    <source>
        <dbReference type="Pfam" id="PF00296"/>
    </source>
</evidence>
<dbReference type="InterPro" id="IPR036661">
    <property type="entry name" value="Luciferase-like_sf"/>
</dbReference>
<dbReference type="InterPro" id="IPR011251">
    <property type="entry name" value="Luciferase-like_dom"/>
</dbReference>
<name>A0A6J4US85_9BACT</name>
<dbReference type="PANTHER" id="PTHR42847:SF4">
    <property type="entry name" value="ALKANESULFONATE MONOOXYGENASE-RELATED"/>
    <property type="match status" value="1"/>
</dbReference>
<dbReference type="NCBIfam" id="TIGR03619">
    <property type="entry name" value="F420_Rv2161c"/>
    <property type="match status" value="1"/>
</dbReference>
<protein>
    <recommendedName>
        <fullName evidence="5">Luciferase-like domain-containing protein</fullName>
    </recommendedName>
</protein>
<dbReference type="InterPro" id="IPR050172">
    <property type="entry name" value="SsuD_RutA_monooxygenase"/>
</dbReference>
<organism evidence="6">
    <name type="scientific">uncultured Thermomicrobiales bacterium</name>
    <dbReference type="NCBI Taxonomy" id="1645740"/>
    <lineage>
        <taxon>Bacteria</taxon>
        <taxon>Pseudomonadati</taxon>
        <taxon>Thermomicrobiota</taxon>
        <taxon>Thermomicrobia</taxon>
        <taxon>Thermomicrobiales</taxon>
        <taxon>environmental samples</taxon>
    </lineage>
</organism>
<gene>
    <name evidence="6" type="ORF">AVDCRST_MAG43-1506</name>
</gene>
<dbReference type="Gene3D" id="3.20.20.30">
    <property type="entry name" value="Luciferase-like domain"/>
    <property type="match status" value="1"/>
</dbReference>
<dbReference type="AlphaFoldDB" id="A0A6J4US85"/>
<keyword evidence="4" id="KW-0503">Monooxygenase</keyword>
<evidence type="ECO:0000256" key="4">
    <source>
        <dbReference type="ARBA" id="ARBA00023033"/>
    </source>
</evidence>
<dbReference type="GO" id="GO:0008726">
    <property type="term" value="F:alkanesulfonate monooxygenase activity"/>
    <property type="evidence" value="ECO:0007669"/>
    <property type="project" value="TreeGrafter"/>
</dbReference>
<keyword evidence="2" id="KW-0288">FMN</keyword>
<evidence type="ECO:0000313" key="6">
    <source>
        <dbReference type="EMBL" id="CAA9556457.1"/>
    </source>
</evidence>
<accession>A0A6J4US85</accession>
<feature type="domain" description="Luciferase-like" evidence="5">
    <location>
        <begin position="1"/>
        <end position="229"/>
    </location>
</feature>
<reference evidence="6" key="1">
    <citation type="submission" date="2020-02" db="EMBL/GenBank/DDBJ databases">
        <authorList>
            <person name="Meier V. D."/>
        </authorList>
    </citation>
    <scope>NUCLEOTIDE SEQUENCE</scope>
    <source>
        <strain evidence="6">AVDCRST_MAG43</strain>
    </source>
</reference>
<dbReference type="SUPFAM" id="SSF51679">
    <property type="entry name" value="Bacterial luciferase-like"/>
    <property type="match status" value="1"/>
</dbReference>
<evidence type="ECO:0000256" key="2">
    <source>
        <dbReference type="ARBA" id="ARBA00022643"/>
    </source>
</evidence>
<evidence type="ECO:0000256" key="3">
    <source>
        <dbReference type="ARBA" id="ARBA00023002"/>
    </source>
</evidence>
<evidence type="ECO:0000256" key="1">
    <source>
        <dbReference type="ARBA" id="ARBA00022630"/>
    </source>
</evidence>
<dbReference type="EMBL" id="CADCWI010000079">
    <property type="protein sequence ID" value="CAA9556457.1"/>
    <property type="molecule type" value="Genomic_DNA"/>
</dbReference>
<sequence length="311" mass="33847">MKIGLILPLAESERGTAPSWEDLKERAQQAEQLGLDSIWVYDHLLHRFPGKDTVGFWEAWTMLTALTAVTGRVELGTTVLCAGFRNPALLAKMATTLDEVSGGRLILGLGAGWHEPEFTAFDVPFDHRVSRFEEALRIIRPLMRTGAVDVHGTWHSAPDCEIRPRGPRADGPPILIGSFGPRMHRLTARFGDQWTIDWLGDADRVRAEVGKVHAACREEGRDPASLVITGGVTIGYPDLGVLPGWMTMPGSYLTGDAKGLGSQLAAYADLGVHHLLTNLYPFNEAALARYGEAVAMAKQMSNSRLEGVPGS</sequence>
<dbReference type="PANTHER" id="PTHR42847">
    <property type="entry name" value="ALKANESULFONATE MONOOXYGENASE"/>
    <property type="match status" value="1"/>
</dbReference>
<dbReference type="GO" id="GO:0046306">
    <property type="term" value="P:alkanesulfonate catabolic process"/>
    <property type="evidence" value="ECO:0007669"/>
    <property type="project" value="TreeGrafter"/>
</dbReference>
<proteinExistence type="predicted"/>